<evidence type="ECO:0000313" key="1">
    <source>
        <dbReference type="EMBL" id="KAJ8737516.1"/>
    </source>
</evidence>
<protein>
    <submittedName>
        <fullName evidence="1">Uncharacterized protein</fullName>
    </submittedName>
</protein>
<keyword evidence="2" id="KW-1185">Reference proteome</keyword>
<comment type="caution">
    <text evidence="1">The sequence shown here is derived from an EMBL/GenBank/DDBJ whole genome shotgun (WGS) entry which is preliminary data.</text>
</comment>
<evidence type="ECO:0000313" key="2">
    <source>
        <dbReference type="Proteomes" id="UP001231649"/>
    </source>
</evidence>
<name>A0ACC2RAJ8_9NEOP</name>
<sequence length="155" mass="18166">MTVDFGITEEKRDQSDQSIKEIQRYIQLRNMAKTVDLELKKAFTELHLKEVETSAKIQFIDSQIDVLKRVMQHVDITQREISSFPPATKTYESVGRMFLLTNLDDVKNNLKTRESQLSARTTELENNKQYLEKNLKESENNIREMVQQRKAATNK</sequence>
<gene>
    <name evidence="1" type="ORF">PYW08_000111</name>
</gene>
<proteinExistence type="predicted"/>
<dbReference type="Proteomes" id="UP001231649">
    <property type="component" value="Chromosome 1"/>
</dbReference>
<organism evidence="1 2">
    <name type="scientific">Mythimna loreyi</name>
    <dbReference type="NCBI Taxonomy" id="667449"/>
    <lineage>
        <taxon>Eukaryota</taxon>
        <taxon>Metazoa</taxon>
        <taxon>Ecdysozoa</taxon>
        <taxon>Arthropoda</taxon>
        <taxon>Hexapoda</taxon>
        <taxon>Insecta</taxon>
        <taxon>Pterygota</taxon>
        <taxon>Neoptera</taxon>
        <taxon>Endopterygota</taxon>
        <taxon>Lepidoptera</taxon>
        <taxon>Glossata</taxon>
        <taxon>Ditrysia</taxon>
        <taxon>Noctuoidea</taxon>
        <taxon>Noctuidae</taxon>
        <taxon>Noctuinae</taxon>
        <taxon>Hadenini</taxon>
        <taxon>Mythimna</taxon>
    </lineage>
</organism>
<dbReference type="EMBL" id="CM056777">
    <property type="protein sequence ID" value="KAJ8737516.1"/>
    <property type="molecule type" value="Genomic_DNA"/>
</dbReference>
<reference evidence="1" key="1">
    <citation type="submission" date="2023-03" db="EMBL/GenBank/DDBJ databases">
        <title>Chromosome-level genomes of two armyworms, Mythimna separata and Mythimna loreyi, provide insights into the biosynthesis and reception of sex pheromones.</title>
        <authorList>
            <person name="Zhao H."/>
        </authorList>
    </citation>
    <scope>NUCLEOTIDE SEQUENCE</scope>
    <source>
        <strain evidence="1">BeijingLab</strain>
    </source>
</reference>
<accession>A0ACC2RAJ8</accession>